<evidence type="ECO:0000256" key="1">
    <source>
        <dbReference type="ARBA" id="ARBA00022801"/>
    </source>
</evidence>
<dbReference type="Gene3D" id="3.20.20.80">
    <property type="entry name" value="Glycosidases"/>
    <property type="match status" value="1"/>
</dbReference>
<dbReference type="AlphaFoldDB" id="A0A6M1RR15"/>
<keyword evidence="1 3" id="KW-0378">Hydrolase</keyword>
<sequence length="364" mass="41663">MSRSAAWVLVGLTLAWPLTPMVRGAPPRIQLNRSATGFLTPEGQPFHPRGFNYDRDHRGRLLEEYWEQEWNTVESDFAEMKRLGANTIRIHLQAGAFLNGPTEPNPRALERLRRLLRVAERTALCVDLTGLGCYRKTAVPAWYDALDEAGRWKAQTTFWRAVARAARDSRAVWCYNLMNEPFVPGTPRPQGDWLAGEFGGFSYVQAITLDPAGRPRTAIARQWIRTMATAIRNEDPQALITVGLLPERQPQNSFSGFDPEMVVRELDFISVHLYPDERRPEEALEVLAACDRGRPLVVEEIFPLHISPERLTRFISRHSDRVTGWLTFYWGQPPEELAQERTLAAAVLHDWLVRWQMLKSHYGP</sequence>
<dbReference type="InterPro" id="IPR001547">
    <property type="entry name" value="Glyco_hydro_5"/>
</dbReference>
<protein>
    <submittedName>
        <fullName evidence="5">Cellulase family glycosylhydrolase</fullName>
    </submittedName>
</protein>
<evidence type="ECO:0000256" key="3">
    <source>
        <dbReference type="RuleBase" id="RU361153"/>
    </source>
</evidence>
<feature type="domain" description="Glycoside hydrolase family 5" evidence="4">
    <location>
        <begin position="42"/>
        <end position="276"/>
    </location>
</feature>
<evidence type="ECO:0000313" key="5">
    <source>
        <dbReference type="EMBL" id="NGO40113.1"/>
    </source>
</evidence>
<keyword evidence="2 3" id="KW-0326">Glycosidase</keyword>
<comment type="similarity">
    <text evidence="3">Belongs to the glycosyl hydrolase 5 (cellulase A) family.</text>
</comment>
<reference evidence="5 6" key="1">
    <citation type="submission" date="2020-02" db="EMBL/GenBank/DDBJ databases">
        <title>Draft genome sequence of Limisphaera ngatamarikiensis NGM72.4T, a thermophilic Verrucomicrobia grouped in subdivision 3.</title>
        <authorList>
            <person name="Carere C.R."/>
            <person name="Steen J."/>
            <person name="Hugenholtz P."/>
            <person name="Stott M.B."/>
        </authorList>
    </citation>
    <scope>NUCLEOTIDE SEQUENCE [LARGE SCALE GENOMIC DNA]</scope>
    <source>
        <strain evidence="5 6">NGM72.4</strain>
    </source>
</reference>
<keyword evidence="6" id="KW-1185">Reference proteome</keyword>
<dbReference type="GO" id="GO:0004553">
    <property type="term" value="F:hydrolase activity, hydrolyzing O-glycosyl compounds"/>
    <property type="evidence" value="ECO:0007669"/>
    <property type="project" value="InterPro"/>
</dbReference>
<dbReference type="Pfam" id="PF00150">
    <property type="entry name" value="Cellulase"/>
    <property type="match status" value="1"/>
</dbReference>
<proteinExistence type="inferred from homology"/>
<organism evidence="5 6">
    <name type="scientific">Limisphaera ngatamarikiensis</name>
    <dbReference type="NCBI Taxonomy" id="1324935"/>
    <lineage>
        <taxon>Bacteria</taxon>
        <taxon>Pseudomonadati</taxon>
        <taxon>Verrucomicrobiota</taxon>
        <taxon>Verrucomicrobiia</taxon>
        <taxon>Limisphaerales</taxon>
        <taxon>Limisphaeraceae</taxon>
        <taxon>Limisphaera</taxon>
    </lineage>
</organism>
<evidence type="ECO:0000256" key="2">
    <source>
        <dbReference type="ARBA" id="ARBA00023295"/>
    </source>
</evidence>
<accession>A0A6M1RR15</accession>
<dbReference type="EMBL" id="JAAKYA010000079">
    <property type="protein sequence ID" value="NGO40113.1"/>
    <property type="molecule type" value="Genomic_DNA"/>
</dbReference>
<dbReference type="RefSeq" id="WP_165108426.1">
    <property type="nucleotide sequence ID" value="NZ_JAAKYA010000079.1"/>
</dbReference>
<dbReference type="SUPFAM" id="SSF51445">
    <property type="entry name" value="(Trans)glycosidases"/>
    <property type="match status" value="1"/>
</dbReference>
<evidence type="ECO:0000259" key="4">
    <source>
        <dbReference type="Pfam" id="PF00150"/>
    </source>
</evidence>
<dbReference type="GO" id="GO:0000272">
    <property type="term" value="P:polysaccharide catabolic process"/>
    <property type="evidence" value="ECO:0007669"/>
    <property type="project" value="InterPro"/>
</dbReference>
<evidence type="ECO:0000313" key="6">
    <source>
        <dbReference type="Proteomes" id="UP000477311"/>
    </source>
</evidence>
<dbReference type="Proteomes" id="UP000477311">
    <property type="component" value="Unassembled WGS sequence"/>
</dbReference>
<comment type="caution">
    <text evidence="5">The sequence shown here is derived from an EMBL/GenBank/DDBJ whole genome shotgun (WGS) entry which is preliminary data.</text>
</comment>
<gene>
    <name evidence="5" type="ORF">G4L39_12020</name>
</gene>
<name>A0A6M1RR15_9BACT</name>
<dbReference type="InterPro" id="IPR017853">
    <property type="entry name" value="GH"/>
</dbReference>